<dbReference type="AlphaFoldDB" id="A0AA35LU04"/>
<proteinExistence type="predicted"/>
<keyword evidence="2" id="KW-1185">Reference proteome</keyword>
<comment type="caution">
    <text evidence="1">The sequence shown here is derived from an EMBL/GenBank/DDBJ whole genome shotgun (WGS) entry which is preliminary data.</text>
</comment>
<organism evidence="1 2">
    <name type="scientific">Clonostachys chloroleuca</name>
    <dbReference type="NCBI Taxonomy" id="1926264"/>
    <lineage>
        <taxon>Eukaryota</taxon>
        <taxon>Fungi</taxon>
        <taxon>Dikarya</taxon>
        <taxon>Ascomycota</taxon>
        <taxon>Pezizomycotina</taxon>
        <taxon>Sordariomycetes</taxon>
        <taxon>Hypocreomycetidae</taxon>
        <taxon>Hypocreales</taxon>
        <taxon>Bionectriaceae</taxon>
        <taxon>Clonostachys</taxon>
    </lineage>
</organism>
<accession>A0AA35LU04</accession>
<evidence type="ECO:0000313" key="1">
    <source>
        <dbReference type="EMBL" id="CAI6074964.1"/>
    </source>
</evidence>
<evidence type="ECO:0000313" key="2">
    <source>
        <dbReference type="Proteomes" id="UP001160390"/>
    </source>
</evidence>
<dbReference type="Proteomes" id="UP001160390">
    <property type="component" value="Unassembled WGS sequence"/>
</dbReference>
<sequence>MRGDAEEAFLAYGTYHEPPFDGLEMNDYYDLVVLNDAADGQWNSEERTDDYMVSNIITSFLEFHPTYLVEFERFLQVKRWRNTLTNPVMREDRPEENPATLFCLFRPTAAPQQNQIVSEWESHVCRMDGPEFVRPDELEANAREIVGDNEEDVRLYLAQVALARDTNWRIL</sequence>
<reference evidence="1" key="1">
    <citation type="submission" date="2023-01" db="EMBL/GenBank/DDBJ databases">
        <authorList>
            <person name="Piombo E."/>
        </authorList>
    </citation>
    <scope>NUCLEOTIDE SEQUENCE</scope>
</reference>
<name>A0AA35LU04_9HYPO</name>
<protein>
    <submittedName>
        <fullName evidence="1">Uncharacterized protein</fullName>
    </submittedName>
</protein>
<dbReference type="EMBL" id="CABFNP030000654">
    <property type="protein sequence ID" value="CAI6074964.1"/>
    <property type="molecule type" value="Genomic_DNA"/>
</dbReference>
<gene>
    <name evidence="1" type="ORF">CCHLO57077_00016312</name>
</gene>